<dbReference type="HOGENOM" id="CLU_439961_0_0_5"/>
<dbReference type="SUPFAM" id="SSF51445">
    <property type="entry name" value="(Trans)glycosidases"/>
    <property type="match status" value="1"/>
</dbReference>
<dbReference type="SUPFAM" id="SSF51120">
    <property type="entry name" value="beta-Roll"/>
    <property type="match status" value="2"/>
</dbReference>
<evidence type="ECO:0000313" key="2">
    <source>
        <dbReference type="Proteomes" id="UP000005732"/>
    </source>
</evidence>
<sequence length="707" mass="73262">MAQAVRINDIIRSFGIDTHMDYTDGKYSNVGEVVKALDYLGLDTVRDHAPNSASDPNGQTHLGDAADAGLQFVFSAQREVDPAAVVQRLHAFVEAHPGSVVGIEGPNEVNNWPVSYHSLSGQAAAVAYQKDLSAAVNADPLLKNIPVLGFTGYTVASASDFTTIHTYAKDGDQPYSWLSRESGVQRAADPGKPLAITETGYHTSLSADTNGGWEGVSEATQAKLLLNTLMDGAALGSKQTFLYELLDAYSDPQGANQEKHFGLFHLDYSAKPAATAIHNLTEILADDGATKATFSAGTLNYSIDGLPSSAHSLLTEKSDGSYQIVIWNEPDIWNQSTDTAIQAAVTSVKVNLGTAFGSVKVFDPLSGTTAIKSLSNVSSLTVEVVDHPVIIDIGGSASTPPPATGHIYGGTGNDIFTVTNPTQIVDESKGSGTDTVMSSISFSLKDTTHTIGNVENLTLTGSANINATGNALANVLVGNSGNNILDGSTGADRMSGHGGNDAYAVDNKGDFVDEAGGSGKDTVKSSISFSLVDQVHTSGTIENLTLTGTANLNATGNNTANVLTGNDGSNIINGGKGADQLTGGLGNDKLIGKAGADILTGGGGGDSFVFDVKPDNISVDKIRDFSSAAGDKLLLDHSIFAALSLSAFSDENFVLGTKALEADDKLIYDQASGILSFDADGSAAGAAIHVADLDHSPALHFKDFVLV</sequence>
<dbReference type="Proteomes" id="UP000005732">
    <property type="component" value="Unassembled WGS sequence"/>
</dbReference>
<dbReference type="InterPro" id="IPR001343">
    <property type="entry name" value="Hemolysn_Ca-bd"/>
</dbReference>
<accession>J0W2G0</accession>
<dbReference type="EMBL" id="JH719395">
    <property type="protein sequence ID" value="EJC79298.1"/>
    <property type="molecule type" value="Genomic_DNA"/>
</dbReference>
<gene>
    <name evidence="1" type="ORF">Rleg4DRAFT_0889</name>
</gene>
<dbReference type="PROSITE" id="PS00330">
    <property type="entry name" value="HEMOLYSIN_CALCIUM"/>
    <property type="match status" value="1"/>
</dbReference>
<dbReference type="Gene3D" id="2.150.10.10">
    <property type="entry name" value="Serralysin-like metalloprotease, C-terminal"/>
    <property type="match status" value="1"/>
</dbReference>
<dbReference type="Gene3D" id="3.20.20.80">
    <property type="entry name" value="Glycosidases"/>
    <property type="match status" value="1"/>
</dbReference>
<dbReference type="PRINTS" id="PR00313">
    <property type="entry name" value="CABNDNGRPT"/>
</dbReference>
<protein>
    <recommendedName>
        <fullName evidence="3">Calcium-binding protein</fullName>
    </recommendedName>
</protein>
<proteinExistence type="predicted"/>
<dbReference type="InterPro" id="IPR011049">
    <property type="entry name" value="Serralysin-like_metalloprot_C"/>
</dbReference>
<reference evidence="1 2" key="1">
    <citation type="submission" date="2012-02" db="EMBL/GenBank/DDBJ databases">
        <title>Improved High-Quality Draft Sequence of Rhizobium leguminosarum bv. trifolii WSM2297.</title>
        <authorList>
            <consortium name="US DOE Joint Genome Institute"/>
            <person name="Lucas S."/>
            <person name="Han J."/>
            <person name="Lapidus A."/>
            <person name="Cheng J.-F."/>
            <person name="Goodwin L."/>
            <person name="Pitluck S."/>
            <person name="Peters L."/>
            <person name="Ovchinnikova G."/>
            <person name="Zhang X."/>
            <person name="Detter J.C."/>
            <person name="Han C."/>
            <person name="Tapia R."/>
            <person name="Land M."/>
            <person name="Hauser L."/>
            <person name="Kyrpides N."/>
            <person name="Ivanova N."/>
            <person name="Pagani I."/>
            <person name="Brau L."/>
            <person name="Yates R."/>
            <person name="O'Hara G."/>
            <person name="Rui T."/>
            <person name="Howieson J."/>
            <person name="Reeve W."/>
            <person name="Woyke T."/>
        </authorList>
    </citation>
    <scope>NUCLEOTIDE SEQUENCE [LARGE SCALE GENOMIC DNA]</scope>
    <source>
        <strain evidence="1 2">WSM2297</strain>
    </source>
</reference>
<evidence type="ECO:0008006" key="3">
    <source>
        <dbReference type="Google" id="ProtNLM"/>
    </source>
</evidence>
<dbReference type="Pfam" id="PF00353">
    <property type="entry name" value="HemolysinCabind"/>
    <property type="match status" value="2"/>
</dbReference>
<dbReference type="RefSeq" id="WP_003579279.1">
    <property type="nucleotide sequence ID" value="NZ_JH719395.1"/>
</dbReference>
<dbReference type="GO" id="GO:0005509">
    <property type="term" value="F:calcium ion binding"/>
    <property type="evidence" value="ECO:0007669"/>
    <property type="project" value="InterPro"/>
</dbReference>
<organism evidence="1 2">
    <name type="scientific">Rhizobium leguminosarum bv. trifolii WSM2297</name>
    <dbReference type="NCBI Taxonomy" id="754762"/>
    <lineage>
        <taxon>Bacteria</taxon>
        <taxon>Pseudomonadati</taxon>
        <taxon>Pseudomonadota</taxon>
        <taxon>Alphaproteobacteria</taxon>
        <taxon>Hyphomicrobiales</taxon>
        <taxon>Rhizobiaceae</taxon>
        <taxon>Rhizobium/Agrobacterium group</taxon>
        <taxon>Rhizobium</taxon>
    </lineage>
</organism>
<dbReference type="InterPro" id="IPR017853">
    <property type="entry name" value="GH"/>
</dbReference>
<dbReference type="InterPro" id="IPR018511">
    <property type="entry name" value="Hemolysin-typ_Ca-bd_CS"/>
</dbReference>
<name>J0W2G0_RHILT</name>
<dbReference type="AlphaFoldDB" id="J0W2G0"/>
<dbReference type="OrthoDB" id="6949258at2"/>
<evidence type="ECO:0000313" key="1">
    <source>
        <dbReference type="EMBL" id="EJC79298.1"/>
    </source>
</evidence>